<evidence type="ECO:0000313" key="3">
    <source>
        <dbReference type="Proteomes" id="UP000036867"/>
    </source>
</evidence>
<dbReference type="Proteomes" id="UP000036867">
    <property type="component" value="Unassembled WGS sequence"/>
</dbReference>
<feature type="domain" description="N-acetyltransferase" evidence="1">
    <location>
        <begin position="1"/>
        <end position="144"/>
    </location>
</feature>
<dbReference type="Pfam" id="PF13508">
    <property type="entry name" value="Acetyltransf_7"/>
    <property type="match status" value="1"/>
</dbReference>
<organism evidence="2 3">
    <name type="scientific">Viridibacillus arvi</name>
    <dbReference type="NCBI Taxonomy" id="263475"/>
    <lineage>
        <taxon>Bacteria</taxon>
        <taxon>Bacillati</taxon>
        <taxon>Bacillota</taxon>
        <taxon>Bacilli</taxon>
        <taxon>Bacillales</taxon>
        <taxon>Caryophanaceae</taxon>
        <taxon>Viridibacillus</taxon>
    </lineage>
</organism>
<dbReference type="InterPro" id="IPR000182">
    <property type="entry name" value="GNAT_dom"/>
</dbReference>
<protein>
    <recommendedName>
        <fullName evidence="1">N-acetyltransferase domain-containing protein</fullName>
    </recommendedName>
</protein>
<dbReference type="InterPro" id="IPR016181">
    <property type="entry name" value="Acyl_CoA_acyltransferase"/>
</dbReference>
<reference evidence="3" key="1">
    <citation type="submission" date="2015-08" db="EMBL/GenBank/DDBJ databases">
        <title>Fjat-10028 dsm 16317.</title>
        <authorList>
            <person name="Liu B."/>
            <person name="Wang J."/>
            <person name="Zhu Y."/>
            <person name="Liu G."/>
            <person name="Chen Q."/>
            <person name="Chen Z."/>
            <person name="Lan J."/>
            <person name="Che J."/>
            <person name="Ge C."/>
            <person name="Shi H."/>
            <person name="Pan Z."/>
            <person name="Liu X."/>
        </authorList>
    </citation>
    <scope>NUCLEOTIDE SEQUENCE [LARGE SCALE GENOMIC DNA]</scope>
    <source>
        <strain evidence="3">DSM 16317</strain>
    </source>
</reference>
<gene>
    <name evidence="2" type="ORF">AMD00_21845</name>
</gene>
<dbReference type="PROSITE" id="PS51186">
    <property type="entry name" value="GNAT"/>
    <property type="match status" value="1"/>
</dbReference>
<dbReference type="GO" id="GO:0016747">
    <property type="term" value="F:acyltransferase activity, transferring groups other than amino-acyl groups"/>
    <property type="evidence" value="ECO:0007669"/>
    <property type="project" value="InterPro"/>
</dbReference>
<evidence type="ECO:0000259" key="1">
    <source>
        <dbReference type="PROSITE" id="PS51186"/>
    </source>
</evidence>
<evidence type="ECO:0000313" key="2">
    <source>
        <dbReference type="EMBL" id="KOO47309.1"/>
    </source>
</evidence>
<keyword evidence="3" id="KW-1185">Reference proteome</keyword>
<dbReference type="SUPFAM" id="SSF55729">
    <property type="entry name" value="Acyl-CoA N-acyltransferases (Nat)"/>
    <property type="match status" value="1"/>
</dbReference>
<proteinExistence type="predicted"/>
<dbReference type="RefSeq" id="WP_053419114.1">
    <property type="nucleotide sequence ID" value="NZ_LILB01000009.1"/>
</dbReference>
<accession>A0A0M0L8E7</accession>
<dbReference type="Gene3D" id="3.40.630.30">
    <property type="match status" value="1"/>
</dbReference>
<dbReference type="CDD" id="cd04301">
    <property type="entry name" value="NAT_SF"/>
    <property type="match status" value="1"/>
</dbReference>
<comment type="caution">
    <text evidence="2">The sequence shown here is derived from an EMBL/GenBank/DDBJ whole genome shotgun (WGS) entry which is preliminary data.</text>
</comment>
<sequence>MNYTYIKGVPNEELVKGMQDLHKHIFEGAELEVSELKEKPQLLCCVAIDNARLAGFKLGYEIEEGKFYSWLGGVHTDFRGQGVASHLMELQHKVVQESGYKKIRTIGRNHRRAMLILNLKHGFNVIETFISKKGTHKIILEKDL</sequence>
<dbReference type="AlphaFoldDB" id="A0A0M0L8E7"/>
<dbReference type="OrthoDB" id="9812289at2"/>
<dbReference type="EMBL" id="LILB01000009">
    <property type="protein sequence ID" value="KOO47309.1"/>
    <property type="molecule type" value="Genomic_DNA"/>
</dbReference>
<dbReference type="STRING" id="263475.AMD00_21845"/>
<dbReference type="GeneID" id="301138747"/>
<name>A0A0M0L8E7_9BACL</name>